<evidence type="ECO:0000313" key="6">
    <source>
        <dbReference type="Proteomes" id="UP000325081"/>
    </source>
</evidence>
<dbReference type="EMBL" id="BKCP01013292">
    <property type="protein sequence ID" value="GER57442.1"/>
    <property type="molecule type" value="Genomic_DNA"/>
</dbReference>
<dbReference type="PANTHER" id="PTHR33101:SF47">
    <property type="entry name" value="ROP GUANINE NUCLEOTIDE EXCHANGE FACTOR 2-RELATED"/>
    <property type="match status" value="1"/>
</dbReference>
<dbReference type="Proteomes" id="UP000325081">
    <property type="component" value="Unassembled WGS sequence"/>
</dbReference>
<keyword evidence="6" id="KW-1185">Reference proteome</keyword>
<evidence type="ECO:0000256" key="2">
    <source>
        <dbReference type="PROSITE-ProRule" id="PRU00663"/>
    </source>
</evidence>
<dbReference type="InterPro" id="IPR005512">
    <property type="entry name" value="PRONE_dom"/>
</dbReference>
<name>A0A5A7RJZ0_STRAF</name>
<protein>
    <submittedName>
        <fullName evidence="5">Rop guanine nucleotide exchange factor</fullName>
    </submittedName>
</protein>
<keyword evidence="1 2" id="KW-0344">Guanine-nucleotide releasing factor</keyword>
<dbReference type="AlphaFoldDB" id="A0A5A7RJZ0"/>
<dbReference type="Pfam" id="PF03759">
    <property type="entry name" value="PRONE"/>
    <property type="match status" value="1"/>
</dbReference>
<evidence type="ECO:0000256" key="1">
    <source>
        <dbReference type="ARBA" id="ARBA00022658"/>
    </source>
</evidence>
<dbReference type="PANTHER" id="PTHR33101">
    <property type="entry name" value="ROP GUANINE NUCLEOTIDE EXCHANGE FACTOR 1"/>
    <property type="match status" value="1"/>
</dbReference>
<dbReference type="OrthoDB" id="1053009at2759"/>
<dbReference type="FunFam" id="1.20.58.2010:FF:000003">
    <property type="entry name" value="Rop guanine nucleotide exchange factor 14"/>
    <property type="match status" value="1"/>
</dbReference>
<proteinExistence type="predicted"/>
<comment type="caution">
    <text evidence="5">The sequence shown here is derived from an EMBL/GenBank/DDBJ whole genome shotgun (WGS) entry which is preliminary data.</text>
</comment>
<dbReference type="PROSITE" id="PS51334">
    <property type="entry name" value="PRONE"/>
    <property type="match status" value="1"/>
</dbReference>
<sequence length="432" mass="48994">MKKGKLRRKEMDHISISDENCDLGHQFSPSNLDQIDQSPSTETSSHSIASADSFSYCRTNSEASATFSEPTDDSNSYADVASPHSWQGLKSPVRAALSKLGMRQHKHGLDDEIMDLASVFGQHHRLEPLHPQKKLMWKREMNCLLSVCDYIVEFSPTLQTLKDGTTLEVMASRPRSDIYINLPALRKLDTMLLGILDSFQETEFWYAEQGSISANSSRSFRRVSGQHKSQHSDDKWWLPVPCVGPDGLSEKSKKYLRQKRDCAYQIHKAAMAINSGILAEMQIPDSYMASLPKSGKASIGDKIYRYMYNAENFSPDRLLNSLDISSEHEALELADKVEASMYTWRRKICMAHSKSSSNKNHILSERADTLLFCLRQRYPELSQTTLDTSKIQYNKDVGQAVLESYSRVLEGLAFNIVDWIEDVILVDKTMKN</sequence>
<evidence type="ECO:0000259" key="4">
    <source>
        <dbReference type="PROSITE" id="PS51334"/>
    </source>
</evidence>
<feature type="compositionally biased region" description="Polar residues" evidence="3">
    <location>
        <begin position="27"/>
        <end position="43"/>
    </location>
</feature>
<dbReference type="FunFam" id="1.20.58.2010:FF:000001">
    <property type="entry name" value="Rop guanine nucleotide exchange factor 14"/>
    <property type="match status" value="1"/>
</dbReference>
<gene>
    <name evidence="5" type="ORF">STAS_35259</name>
</gene>
<evidence type="ECO:0000256" key="3">
    <source>
        <dbReference type="SAM" id="MobiDB-lite"/>
    </source>
</evidence>
<evidence type="ECO:0000313" key="5">
    <source>
        <dbReference type="EMBL" id="GER57442.1"/>
    </source>
</evidence>
<dbReference type="InterPro" id="IPR038937">
    <property type="entry name" value="RopGEF"/>
</dbReference>
<dbReference type="GO" id="GO:0005085">
    <property type="term" value="F:guanyl-nucleotide exchange factor activity"/>
    <property type="evidence" value="ECO:0007669"/>
    <property type="project" value="UniProtKB-UniRule"/>
</dbReference>
<feature type="domain" description="PRONE" evidence="4">
    <location>
        <begin position="1"/>
        <end position="432"/>
    </location>
</feature>
<reference evidence="6" key="1">
    <citation type="journal article" date="2019" name="Curr. Biol.">
        <title>Genome Sequence of Striga asiatica Provides Insight into the Evolution of Plant Parasitism.</title>
        <authorList>
            <person name="Yoshida S."/>
            <person name="Kim S."/>
            <person name="Wafula E.K."/>
            <person name="Tanskanen J."/>
            <person name="Kim Y.M."/>
            <person name="Honaas L."/>
            <person name="Yang Z."/>
            <person name="Spallek T."/>
            <person name="Conn C.E."/>
            <person name="Ichihashi Y."/>
            <person name="Cheong K."/>
            <person name="Cui S."/>
            <person name="Der J.P."/>
            <person name="Gundlach H."/>
            <person name="Jiao Y."/>
            <person name="Hori C."/>
            <person name="Ishida J.K."/>
            <person name="Kasahara H."/>
            <person name="Kiba T."/>
            <person name="Kim M.S."/>
            <person name="Koo N."/>
            <person name="Laohavisit A."/>
            <person name="Lee Y.H."/>
            <person name="Lumba S."/>
            <person name="McCourt P."/>
            <person name="Mortimer J.C."/>
            <person name="Mutuku J.M."/>
            <person name="Nomura T."/>
            <person name="Sasaki-Sekimoto Y."/>
            <person name="Seto Y."/>
            <person name="Wang Y."/>
            <person name="Wakatake T."/>
            <person name="Sakakibara H."/>
            <person name="Demura T."/>
            <person name="Yamaguchi S."/>
            <person name="Yoneyama K."/>
            <person name="Manabe R.I."/>
            <person name="Nelson D.C."/>
            <person name="Schulman A.H."/>
            <person name="Timko M.P."/>
            <person name="dePamphilis C.W."/>
            <person name="Choi D."/>
            <person name="Shirasu K."/>
        </authorList>
    </citation>
    <scope>NUCLEOTIDE SEQUENCE [LARGE SCALE GENOMIC DNA]</scope>
    <source>
        <strain evidence="6">cv. UVA1</strain>
    </source>
</reference>
<accession>A0A5A7RJZ0</accession>
<dbReference type="Gene3D" id="1.20.58.2010">
    <property type="entry name" value="PRONE domain, subdomain 1"/>
    <property type="match status" value="2"/>
</dbReference>
<feature type="region of interest" description="Disordered" evidence="3">
    <location>
        <begin position="1"/>
        <end position="47"/>
    </location>
</feature>
<organism evidence="5 6">
    <name type="scientific">Striga asiatica</name>
    <name type="common">Asiatic witchweed</name>
    <name type="synonym">Buchnera asiatica</name>
    <dbReference type="NCBI Taxonomy" id="4170"/>
    <lineage>
        <taxon>Eukaryota</taxon>
        <taxon>Viridiplantae</taxon>
        <taxon>Streptophyta</taxon>
        <taxon>Embryophyta</taxon>
        <taxon>Tracheophyta</taxon>
        <taxon>Spermatophyta</taxon>
        <taxon>Magnoliopsida</taxon>
        <taxon>eudicotyledons</taxon>
        <taxon>Gunneridae</taxon>
        <taxon>Pentapetalae</taxon>
        <taxon>asterids</taxon>
        <taxon>lamiids</taxon>
        <taxon>Lamiales</taxon>
        <taxon>Orobanchaceae</taxon>
        <taxon>Buchnereae</taxon>
        <taxon>Striga</taxon>
    </lineage>
</organism>